<evidence type="ECO:0000259" key="2">
    <source>
        <dbReference type="Pfam" id="PF13392"/>
    </source>
</evidence>
<keyword evidence="3" id="KW-0540">Nuclease</keyword>
<feature type="region of interest" description="Disordered" evidence="1">
    <location>
        <begin position="335"/>
        <end position="374"/>
    </location>
</feature>
<proteinExistence type="predicted"/>
<dbReference type="EMBL" id="BK016133">
    <property type="protein sequence ID" value="DAF97401.1"/>
    <property type="molecule type" value="Genomic_DNA"/>
</dbReference>
<organism evidence="3">
    <name type="scientific">Myoviridae sp. ctijX18</name>
    <dbReference type="NCBI Taxonomy" id="2825154"/>
    <lineage>
        <taxon>Viruses</taxon>
        <taxon>Duplodnaviria</taxon>
        <taxon>Heunggongvirae</taxon>
        <taxon>Uroviricota</taxon>
        <taxon>Caudoviricetes</taxon>
    </lineage>
</organism>
<dbReference type="GO" id="GO:0003677">
    <property type="term" value="F:DNA binding"/>
    <property type="evidence" value="ECO:0007669"/>
    <property type="project" value="InterPro"/>
</dbReference>
<reference evidence="3" key="1">
    <citation type="journal article" date="2021" name="Proc. Natl. Acad. Sci. U.S.A.">
        <title>A Catalog of Tens of Thousands of Viruses from Human Metagenomes Reveals Hidden Associations with Chronic Diseases.</title>
        <authorList>
            <person name="Tisza M.J."/>
            <person name="Buck C.B."/>
        </authorList>
    </citation>
    <scope>NUCLEOTIDE SEQUENCE</scope>
    <source>
        <strain evidence="3">CtijX18</strain>
    </source>
</reference>
<dbReference type="GO" id="GO:0004519">
    <property type="term" value="F:endonuclease activity"/>
    <property type="evidence" value="ECO:0007669"/>
    <property type="project" value="UniProtKB-KW"/>
</dbReference>
<dbReference type="InterPro" id="IPR017956">
    <property type="entry name" value="AT_hook_DNA-bd_motif"/>
</dbReference>
<dbReference type="Pfam" id="PF13392">
    <property type="entry name" value="HNH_3"/>
    <property type="match status" value="1"/>
</dbReference>
<keyword evidence="3" id="KW-0255">Endonuclease</keyword>
<name>A0A8S5USB8_9CAUD</name>
<dbReference type="SMART" id="SM00384">
    <property type="entry name" value="AT_hook"/>
    <property type="match status" value="4"/>
</dbReference>
<dbReference type="Gene3D" id="3.90.75.20">
    <property type="match status" value="1"/>
</dbReference>
<dbReference type="InterPro" id="IPR044925">
    <property type="entry name" value="His-Me_finger_sf"/>
</dbReference>
<dbReference type="InterPro" id="IPR003615">
    <property type="entry name" value="HNH_nuc"/>
</dbReference>
<dbReference type="SMART" id="SM00497">
    <property type="entry name" value="IENR1"/>
    <property type="match status" value="1"/>
</dbReference>
<feature type="compositionally biased region" description="Basic and acidic residues" evidence="1">
    <location>
        <begin position="342"/>
        <end position="351"/>
    </location>
</feature>
<dbReference type="InterPro" id="IPR003647">
    <property type="entry name" value="Intron_nuc_1_rpt"/>
</dbReference>
<evidence type="ECO:0000313" key="3">
    <source>
        <dbReference type="EMBL" id="DAF97401.1"/>
    </source>
</evidence>
<feature type="domain" description="HNH nuclease" evidence="2">
    <location>
        <begin position="81"/>
        <end position="124"/>
    </location>
</feature>
<evidence type="ECO:0000256" key="1">
    <source>
        <dbReference type="SAM" id="MobiDB-lite"/>
    </source>
</evidence>
<sequence length="445" mass="52551">MYIPVDNSNELNLVSDVVTLDIKKIPGTIGYYASRCGKIFGTDKQDIIYELKTYPNNNGYLCITLRTKRVIDKDLINHRAMVHRLIAITFVDGYEKGLVVDHIDRNRKNNHASNLRWVTTSVNNARSTRTYKRSMVKTVFKCYCRNIYTGEIKEFDSRARVNLFLKIDPDRRMIPDFVLFRTQRGQLFNNEWEVSLFKDQWDYIDVTKPKKPGFCIITIRDQKGNLIDKMFNKQELYYKYKLWNPHLETGNNLIEKYITKFNLLYPDLTIEYDDTPKPSYKDVLEKVNAEEHVILLQRTRKNKAVNTIDTEANKEPRRRGRPPIVKVIKEVKVPKRRGRPPTVKEIEEVKEPKRRGRPPVIKEPKEPKRRGRPPIVRERIKVYKNLINKEVIQMKDIETGEAKQYRSFREASREVGICRKQLQSIIDTDKIYKKKYVFSKCGSPK</sequence>
<keyword evidence="3" id="KW-0378">Hydrolase</keyword>
<protein>
    <submittedName>
        <fullName evidence="3">Homing endonuclease</fullName>
    </submittedName>
</protein>
<accession>A0A8S5USB8</accession>
<dbReference type="SUPFAM" id="SSF54060">
    <property type="entry name" value="His-Me finger endonucleases"/>
    <property type="match status" value="1"/>
</dbReference>